<dbReference type="EMBL" id="VUJU01012140">
    <property type="protein sequence ID" value="KAF0708575.1"/>
    <property type="molecule type" value="Genomic_DNA"/>
</dbReference>
<evidence type="ECO:0000313" key="9">
    <source>
        <dbReference type="EMBL" id="KAF0708575.1"/>
    </source>
</evidence>
<evidence type="ECO:0000256" key="1">
    <source>
        <dbReference type="ARBA" id="ARBA00001968"/>
    </source>
</evidence>
<proteinExistence type="inferred from homology"/>
<sequence length="429" mass="50153">MDDEEVAIFAYTALKIIREKKRVQRKWWVHPINSERLLHGDFYTLYSRLRADNVSLFNYFRMSLTSFDELFAKIKHKIIRQDTNMRSAIPPEEMLAVTLSYLYHLIYPQVNVLFFFFFAGVDLWHGLIDVSFWFPSYLGSTNNLHDLHYAYRIGRSTLSNIVQTVCQQIWDVMSSECMPTPNEEDWKKIAEGFQHRANFPHCLGAVDGKHIRITKPPGSASLYFNYKHFYSIVLLAVADSNYRFTYIHVGSFGKDSDSTIFKNSSLWDKLQNNSLNIPSPNFIPGINIPIPYAFVGDEAFGLSTNVLRPYAGKYLQDIKRTFNYRLSRARRYVECSFGILSNKWRIFHRPIDVNVEFAIDIVKCCCVLHNFVRDRDGFKFDDTLTITGMEDLDYDNNLYANRSVNRYRDALANYFVSEDGQISWQNEKI</sequence>
<dbReference type="AlphaFoldDB" id="A0A6G0VTB9"/>
<gene>
    <name evidence="9" type="ORF">FWK35_00035179</name>
</gene>
<organism evidence="9 10">
    <name type="scientific">Aphis craccivora</name>
    <name type="common">Cowpea aphid</name>
    <dbReference type="NCBI Taxonomy" id="307492"/>
    <lineage>
        <taxon>Eukaryota</taxon>
        <taxon>Metazoa</taxon>
        <taxon>Ecdysozoa</taxon>
        <taxon>Arthropoda</taxon>
        <taxon>Hexapoda</taxon>
        <taxon>Insecta</taxon>
        <taxon>Pterygota</taxon>
        <taxon>Neoptera</taxon>
        <taxon>Paraneoptera</taxon>
        <taxon>Hemiptera</taxon>
        <taxon>Sternorrhyncha</taxon>
        <taxon>Aphidomorpha</taxon>
        <taxon>Aphidoidea</taxon>
        <taxon>Aphididae</taxon>
        <taxon>Aphidini</taxon>
        <taxon>Aphis</taxon>
        <taxon>Aphis</taxon>
    </lineage>
</organism>
<dbReference type="GO" id="GO:0005634">
    <property type="term" value="C:nucleus"/>
    <property type="evidence" value="ECO:0007669"/>
    <property type="project" value="UniProtKB-SubCell"/>
</dbReference>
<protein>
    <submittedName>
        <fullName evidence="9">Protein ALP1-like</fullName>
    </submittedName>
</protein>
<keyword evidence="7" id="KW-0539">Nucleus</keyword>
<dbReference type="InterPro" id="IPR027806">
    <property type="entry name" value="HARBI1_dom"/>
</dbReference>
<feature type="domain" description="DDE Tnp4" evidence="8">
    <location>
        <begin position="206"/>
        <end position="370"/>
    </location>
</feature>
<evidence type="ECO:0000256" key="5">
    <source>
        <dbReference type="ARBA" id="ARBA00022723"/>
    </source>
</evidence>
<accession>A0A6G0VTB9</accession>
<keyword evidence="5" id="KW-0479">Metal-binding</keyword>
<dbReference type="PANTHER" id="PTHR22930">
    <property type="match status" value="1"/>
</dbReference>
<comment type="subcellular location">
    <subcellularLocation>
        <location evidence="2">Nucleus</location>
    </subcellularLocation>
</comment>
<comment type="cofactor">
    <cofactor evidence="1">
        <name>a divalent metal cation</name>
        <dbReference type="ChEBI" id="CHEBI:60240"/>
    </cofactor>
</comment>
<evidence type="ECO:0000259" key="8">
    <source>
        <dbReference type="Pfam" id="PF13359"/>
    </source>
</evidence>
<keyword evidence="10" id="KW-1185">Reference proteome</keyword>
<dbReference type="Proteomes" id="UP000478052">
    <property type="component" value="Unassembled WGS sequence"/>
</dbReference>
<evidence type="ECO:0000256" key="4">
    <source>
        <dbReference type="ARBA" id="ARBA00022722"/>
    </source>
</evidence>
<dbReference type="GO" id="GO:0004518">
    <property type="term" value="F:nuclease activity"/>
    <property type="evidence" value="ECO:0007669"/>
    <property type="project" value="UniProtKB-KW"/>
</dbReference>
<dbReference type="GO" id="GO:0016787">
    <property type="term" value="F:hydrolase activity"/>
    <property type="evidence" value="ECO:0007669"/>
    <property type="project" value="UniProtKB-KW"/>
</dbReference>
<evidence type="ECO:0000256" key="6">
    <source>
        <dbReference type="ARBA" id="ARBA00022801"/>
    </source>
</evidence>
<dbReference type="OrthoDB" id="2668416at2759"/>
<comment type="similarity">
    <text evidence="3">Belongs to the HARBI1 family.</text>
</comment>
<keyword evidence="6" id="KW-0378">Hydrolase</keyword>
<keyword evidence="4" id="KW-0540">Nuclease</keyword>
<comment type="caution">
    <text evidence="9">The sequence shown here is derived from an EMBL/GenBank/DDBJ whole genome shotgun (WGS) entry which is preliminary data.</text>
</comment>
<name>A0A6G0VTB9_APHCR</name>
<dbReference type="PANTHER" id="PTHR22930:SF269">
    <property type="entry name" value="NUCLEASE HARBI1-LIKE PROTEIN"/>
    <property type="match status" value="1"/>
</dbReference>
<evidence type="ECO:0000256" key="3">
    <source>
        <dbReference type="ARBA" id="ARBA00006958"/>
    </source>
</evidence>
<evidence type="ECO:0000313" key="10">
    <source>
        <dbReference type="Proteomes" id="UP000478052"/>
    </source>
</evidence>
<reference evidence="9 10" key="1">
    <citation type="submission" date="2019-08" db="EMBL/GenBank/DDBJ databases">
        <title>Whole genome of Aphis craccivora.</title>
        <authorList>
            <person name="Voronova N.V."/>
            <person name="Shulinski R.S."/>
            <person name="Bandarenka Y.V."/>
            <person name="Zhorov D.G."/>
            <person name="Warner D."/>
        </authorList>
    </citation>
    <scope>NUCLEOTIDE SEQUENCE [LARGE SCALE GENOMIC DNA]</scope>
    <source>
        <strain evidence="9">180601</strain>
        <tissue evidence="9">Whole Body</tissue>
    </source>
</reference>
<dbReference type="Pfam" id="PF13359">
    <property type="entry name" value="DDE_Tnp_4"/>
    <property type="match status" value="1"/>
</dbReference>
<dbReference type="GO" id="GO:0046872">
    <property type="term" value="F:metal ion binding"/>
    <property type="evidence" value="ECO:0007669"/>
    <property type="project" value="UniProtKB-KW"/>
</dbReference>
<dbReference type="InterPro" id="IPR045249">
    <property type="entry name" value="HARBI1-like"/>
</dbReference>
<evidence type="ECO:0000256" key="7">
    <source>
        <dbReference type="ARBA" id="ARBA00023242"/>
    </source>
</evidence>
<evidence type="ECO:0000256" key="2">
    <source>
        <dbReference type="ARBA" id="ARBA00004123"/>
    </source>
</evidence>